<comment type="similarity">
    <text evidence="2">Belongs to the UPF0057 (PMP3) family.</text>
</comment>
<dbReference type="PROSITE" id="PS01309">
    <property type="entry name" value="UPF0057"/>
    <property type="match status" value="1"/>
</dbReference>
<evidence type="ECO:0000256" key="5">
    <source>
        <dbReference type="ARBA" id="ARBA00023136"/>
    </source>
</evidence>
<evidence type="ECO:0000256" key="3">
    <source>
        <dbReference type="ARBA" id="ARBA00022692"/>
    </source>
</evidence>
<gene>
    <name evidence="7" type="ORF">HAHE_09110</name>
</gene>
<dbReference type="EMBL" id="AP024702">
    <property type="protein sequence ID" value="BCX47003.1"/>
    <property type="molecule type" value="Genomic_DNA"/>
</dbReference>
<keyword evidence="3 6" id="KW-0812">Transmembrane</keyword>
<evidence type="ECO:0000256" key="1">
    <source>
        <dbReference type="ARBA" id="ARBA00004370"/>
    </source>
</evidence>
<evidence type="ECO:0000313" key="8">
    <source>
        <dbReference type="Proteomes" id="UP001374893"/>
    </source>
</evidence>
<evidence type="ECO:0008006" key="9">
    <source>
        <dbReference type="Google" id="ProtNLM"/>
    </source>
</evidence>
<keyword evidence="5 6" id="KW-0472">Membrane</keyword>
<dbReference type="RefSeq" id="WP_338688988.1">
    <property type="nucleotide sequence ID" value="NZ_AP024702.1"/>
</dbReference>
<dbReference type="InterPro" id="IPR000612">
    <property type="entry name" value="PMP3"/>
</dbReference>
<evidence type="ECO:0000256" key="4">
    <source>
        <dbReference type="ARBA" id="ARBA00022989"/>
    </source>
</evidence>
<dbReference type="Pfam" id="PF01679">
    <property type="entry name" value="Pmp3"/>
    <property type="match status" value="1"/>
</dbReference>
<reference evidence="7 8" key="1">
    <citation type="submission" date="2021-06" db="EMBL/GenBank/DDBJ databases">
        <title>Complete genome of Haloferula helveola possessing various polysaccharide degrading enzymes.</title>
        <authorList>
            <person name="Takami H."/>
            <person name="Huang C."/>
            <person name="Hamasaki K."/>
        </authorList>
    </citation>
    <scope>NUCLEOTIDE SEQUENCE [LARGE SCALE GENOMIC DNA]</scope>
    <source>
        <strain evidence="7 8">CN-1</strain>
    </source>
</reference>
<dbReference type="PANTHER" id="PTHR21659">
    <property type="entry name" value="HYDROPHOBIC PROTEIN RCI2 LOW TEMPERATURE AND SALT RESPONSIVE PROTEIN LTI6 -RELATED"/>
    <property type="match status" value="1"/>
</dbReference>
<dbReference type="PANTHER" id="PTHR21659:SF42">
    <property type="entry name" value="UPF0057 MEMBRANE PROTEIN ZK632.10-RELATED"/>
    <property type="match status" value="1"/>
</dbReference>
<keyword evidence="8" id="KW-1185">Reference proteome</keyword>
<proteinExistence type="inferred from homology"/>
<evidence type="ECO:0000313" key="7">
    <source>
        <dbReference type="EMBL" id="BCX47003.1"/>
    </source>
</evidence>
<evidence type="ECO:0000256" key="6">
    <source>
        <dbReference type="SAM" id="Phobius"/>
    </source>
</evidence>
<comment type="subcellular location">
    <subcellularLocation>
        <location evidence="1">Membrane</location>
    </subcellularLocation>
</comment>
<name>A0ABN6H529_9BACT</name>
<sequence>MSAQPSAATNKLLLVIVAILLPPLAVGLKRGIGGSLILNIILTIIFYLPGLIHALLVVL</sequence>
<keyword evidence="4 6" id="KW-1133">Transmembrane helix</keyword>
<dbReference type="Proteomes" id="UP001374893">
    <property type="component" value="Chromosome"/>
</dbReference>
<feature type="transmembrane region" description="Helical" evidence="6">
    <location>
        <begin position="37"/>
        <end position="58"/>
    </location>
</feature>
<protein>
    <recommendedName>
        <fullName evidence="9">YqaE/Pmp3 family membrane protein</fullName>
    </recommendedName>
</protein>
<accession>A0ABN6H529</accession>
<organism evidence="7 8">
    <name type="scientific">Haloferula helveola</name>
    <dbReference type="NCBI Taxonomy" id="490095"/>
    <lineage>
        <taxon>Bacteria</taxon>
        <taxon>Pseudomonadati</taxon>
        <taxon>Verrucomicrobiota</taxon>
        <taxon>Verrucomicrobiia</taxon>
        <taxon>Verrucomicrobiales</taxon>
        <taxon>Verrucomicrobiaceae</taxon>
        <taxon>Haloferula</taxon>
    </lineage>
</organism>
<evidence type="ECO:0000256" key="2">
    <source>
        <dbReference type="ARBA" id="ARBA00009530"/>
    </source>
</evidence>